<proteinExistence type="inferred from homology"/>
<dbReference type="Gene3D" id="3.20.20.140">
    <property type="entry name" value="Metal-dependent hydrolases"/>
    <property type="match status" value="2"/>
</dbReference>
<protein>
    <recommendedName>
        <fullName evidence="2">Dipeptidase</fullName>
        <ecNumber evidence="2">3.4.13.19</ecNumber>
    </recommendedName>
</protein>
<sequence>MTDYYTNQFVFEDGHNDFAIYLRYSYNNHLYQRNFTEPFKSGDLGQHVDLDRLTRGRVGGTFWCAFAFCPRVSEEYTPEYFFNSYQTANAELDTLRRIIAAYPDRFSLPHDSSDVESIVHAGKIASPLCIEGLHIIGDSIATLRNYYALGVRYATLTHNCHNSYADAAMVDLLSGGSAAAKPYWGGVSPLGQKLIKEMNRMGMMVDLSHTSFDTMQDVLGGSPEKGWNGSLAPVMFSHSSAYALCPHPRNVPDDVLYLVKNTNSVVMGTFATDFNSCREPNDFDGIFDVPRGMEDVSKFPDLVAETILQEVSDDDVSKVVGQNILRLWRDVDAVAERLKANGAHALEDDIPWGKRPNEPENGGKLRRIE</sequence>
<dbReference type="OrthoDB" id="445695at2759"/>
<dbReference type="Pfam" id="PF01244">
    <property type="entry name" value="Peptidase_M19"/>
    <property type="match status" value="2"/>
</dbReference>
<dbReference type="PROSITE" id="PS51365">
    <property type="entry name" value="RENAL_DIPEPTIDASE_2"/>
    <property type="match status" value="1"/>
</dbReference>
<comment type="cofactor">
    <cofactor evidence="2">
        <name>Zn(2+)</name>
        <dbReference type="ChEBI" id="CHEBI:29105"/>
    </cofactor>
</comment>
<organism evidence="4 5">
    <name type="scientific">Penicillium olsonii</name>
    <dbReference type="NCBI Taxonomy" id="99116"/>
    <lineage>
        <taxon>Eukaryota</taxon>
        <taxon>Fungi</taxon>
        <taxon>Dikarya</taxon>
        <taxon>Ascomycota</taxon>
        <taxon>Pezizomycotina</taxon>
        <taxon>Eurotiomycetes</taxon>
        <taxon>Eurotiomycetidae</taxon>
        <taxon>Eurotiales</taxon>
        <taxon>Aspergillaceae</taxon>
        <taxon>Penicillium</taxon>
    </lineage>
</organism>
<evidence type="ECO:0000313" key="4">
    <source>
        <dbReference type="EMBL" id="CAG8020388.1"/>
    </source>
</evidence>
<reference evidence="4" key="1">
    <citation type="submission" date="2021-07" db="EMBL/GenBank/DDBJ databases">
        <authorList>
            <person name="Branca A.L. A."/>
        </authorList>
    </citation>
    <scope>NUCLEOTIDE SEQUENCE</scope>
</reference>
<keyword evidence="5" id="KW-1185">Reference proteome</keyword>
<dbReference type="GO" id="GO:0006508">
    <property type="term" value="P:proteolysis"/>
    <property type="evidence" value="ECO:0007669"/>
    <property type="project" value="UniProtKB-KW"/>
</dbReference>
<keyword evidence="2" id="KW-0482">Metalloprotease</keyword>
<dbReference type="AlphaFoldDB" id="A0A9W4HI06"/>
<keyword evidence="1 2" id="KW-0224">Dipeptidase</keyword>
<gene>
    <name evidence="4" type="ORF">POLS_LOCUS2387</name>
</gene>
<dbReference type="SUPFAM" id="SSF51556">
    <property type="entry name" value="Metallo-dependent hydrolases"/>
    <property type="match status" value="1"/>
</dbReference>
<dbReference type="PANTHER" id="PTHR10443">
    <property type="entry name" value="MICROSOMAL DIPEPTIDASE"/>
    <property type="match status" value="1"/>
</dbReference>
<dbReference type="Proteomes" id="UP001153618">
    <property type="component" value="Unassembled WGS sequence"/>
</dbReference>
<dbReference type="EC" id="3.4.13.19" evidence="2"/>
<evidence type="ECO:0000256" key="1">
    <source>
        <dbReference type="ARBA" id="ARBA00022997"/>
    </source>
</evidence>
<dbReference type="GO" id="GO:0070573">
    <property type="term" value="F:metallodipeptidase activity"/>
    <property type="evidence" value="ECO:0007669"/>
    <property type="project" value="InterPro"/>
</dbReference>
<keyword evidence="2" id="KW-0862">Zinc</keyword>
<dbReference type="EMBL" id="CAJVOS010000014">
    <property type="protein sequence ID" value="CAG8020388.1"/>
    <property type="molecule type" value="Genomic_DNA"/>
</dbReference>
<keyword evidence="2" id="KW-0645">Protease</keyword>
<dbReference type="InterPro" id="IPR008257">
    <property type="entry name" value="Pept_M19"/>
</dbReference>
<evidence type="ECO:0000313" key="5">
    <source>
        <dbReference type="Proteomes" id="UP001153618"/>
    </source>
</evidence>
<keyword evidence="2" id="KW-0378">Hydrolase</keyword>
<name>A0A9W4HI06_PENOL</name>
<comment type="similarity">
    <text evidence="2">Belongs to the metallo-dependent hydrolases superfamily. Peptidase M19 family.</text>
</comment>
<dbReference type="InterPro" id="IPR032466">
    <property type="entry name" value="Metal_Hydrolase"/>
</dbReference>
<keyword evidence="2" id="KW-0479">Metal-binding</keyword>
<accession>A0A9W4HI06</accession>
<feature type="region of interest" description="Disordered" evidence="3">
    <location>
        <begin position="348"/>
        <end position="369"/>
    </location>
</feature>
<evidence type="ECO:0000256" key="2">
    <source>
        <dbReference type="RuleBase" id="RU341113"/>
    </source>
</evidence>
<comment type="catalytic activity">
    <reaction evidence="2">
        <text>an L-aminoacyl-L-amino acid + H2O = 2 an L-alpha-amino acid</text>
        <dbReference type="Rhea" id="RHEA:48940"/>
        <dbReference type="ChEBI" id="CHEBI:15377"/>
        <dbReference type="ChEBI" id="CHEBI:59869"/>
        <dbReference type="ChEBI" id="CHEBI:77460"/>
        <dbReference type="EC" id="3.4.13.19"/>
    </reaction>
</comment>
<dbReference type="PANTHER" id="PTHR10443:SF12">
    <property type="entry name" value="DIPEPTIDASE"/>
    <property type="match status" value="1"/>
</dbReference>
<comment type="caution">
    <text evidence="4">The sequence shown here is derived from an EMBL/GenBank/DDBJ whole genome shotgun (WGS) entry which is preliminary data.</text>
</comment>
<dbReference type="GO" id="GO:0046872">
    <property type="term" value="F:metal ion binding"/>
    <property type="evidence" value="ECO:0007669"/>
    <property type="project" value="UniProtKB-UniRule"/>
</dbReference>
<evidence type="ECO:0000256" key="3">
    <source>
        <dbReference type="SAM" id="MobiDB-lite"/>
    </source>
</evidence>